<reference evidence="1 2" key="1">
    <citation type="submission" date="2019-03" db="EMBL/GenBank/DDBJ databases">
        <title>Genomic Encyclopedia of Type Strains, Phase IV (KMG-IV): sequencing the most valuable type-strain genomes for metagenomic binning, comparative biology and taxonomic classification.</title>
        <authorList>
            <person name="Goeker M."/>
        </authorList>
    </citation>
    <scope>NUCLEOTIDE SEQUENCE [LARGE SCALE GENOMIC DNA]</scope>
    <source>
        <strain evidence="1 2">DSM 18577</strain>
    </source>
</reference>
<sequence length="1232" mass="139862">MVDLRSQICRDVSEYLSGFKYKETVAIAAGLLTLPRLSANSIRCETLVHLAVAYSRGAKQPNRTTFKTVLNDLLGNTQVAMIEDPQEDVFVSNILTEHGDLRVFNALWEANDYFIQALIDIVTRYQVPDNLQQIRESSISLLKLSEEVASRSGLSRNSYEDSFDKESINVPRSGEYSSLSKRVTFTRDELDSLGVSVESIQPFIISNDDIFDLKQSTVGNSILERKPIVEIDGSYILSIPSAVGVAIRYYFLSSCKEDGSLRAFSQLLANYQAEQLTDEILREFRGRFESITPELSAIENMPSMHALLLRDNSGNYLHAVILHDEIHQIIDEGMGSYHTPSEEQVDALGKFFHEVAEYCKSQDDFVSGVSLITHGGFGRGYNFRVEKWPDDWGFSAISLNDLILLCNSKSKPLEEFFQCIKQKRWMEDEGVKLYNVNGDFNYFGFWKDCEYKCVPDEIPVSESGFITLYTDFVFSLRRELRTEGDKHSAKYIDGTWKRVERLTKDSFYVGMKSKPIYVSVDHLVNGVLNGIIESGFVDLWFGAEFEEKTANRSIIYEWWSGFIDAVEEALNYISSFVSFEDRYSLRVVIDFSDMVPKDQIDLESQENRGANIFWGANSCRIQLESNFMANFAQVNNTGEKLVLNLILSSLAEFLVDRGSDINEHVDNAINHVLGDSAVRLVHIFRSYDSVDFLLHTVSRKPKFVDRKKTSFDRIRISKSLELSSQEITGKSNCKAVLNRIVDEIWGRIKVILSQVDRRSILSELVSLVNAIEQDRGQWDRTARAVFAIYSKHDDVIRVAHERESDRSLASLCLRSLIEMSLSECPDNSGVPVNEGIVADLLSLTSLLVNTASDSDAIHWGLVAPKIVFNMNGTYIIPTEVMEELLLPYFSGYFGIQFSGAIDDYEELYNAKLVEKSEVQEGVFGEEFDNALSAEYGLLAHQLVECWAEIIDLHLETSQPIIIMGLEELICRIVGKRNLEAGVVRRFFQAFTLYSRAEWSELPEGFVFRDIAPWKFKRRLSCLVKPVLQLNEDEVFLSLSLIHLGVGYFLDRAKEGEFNTEFFDSAVMRSYVGSMVKKRGADFTDLVASKLESDGWYVRKEVLMTTVGASQELGDIDVLAIKDGLMLLFECKKLQMAKTISEIADVCNRFRGAEKDELRKHLNRVSWSVDNLDTVLQRLNCREDVLSVRNALLTSTEMPMKYKKDLPIASEDIISFRELEDWLSTVGCHGQLG</sequence>
<accession>A0A4R1JAN6</accession>
<proteinExistence type="predicted"/>
<dbReference type="InterPro" id="IPR011335">
    <property type="entry name" value="Restrct_endonuc-II-like"/>
</dbReference>
<dbReference type="AlphaFoldDB" id="A0A4R1JAN6"/>
<comment type="caution">
    <text evidence="1">The sequence shown here is derived from an EMBL/GenBank/DDBJ whole genome shotgun (WGS) entry which is preliminary data.</text>
</comment>
<organism evidence="1 2">
    <name type="scientific">Celerinatantimonas diazotrophica</name>
    <dbReference type="NCBI Taxonomy" id="412034"/>
    <lineage>
        <taxon>Bacteria</taxon>
        <taxon>Pseudomonadati</taxon>
        <taxon>Pseudomonadota</taxon>
        <taxon>Gammaproteobacteria</taxon>
        <taxon>Celerinatantimonadaceae</taxon>
        <taxon>Celerinatantimonas</taxon>
    </lineage>
</organism>
<protein>
    <recommendedName>
        <fullName evidence="3">Nuclease-like protein</fullName>
    </recommendedName>
</protein>
<dbReference type="OrthoDB" id="7591888at2"/>
<dbReference type="Proteomes" id="UP000295565">
    <property type="component" value="Unassembled WGS sequence"/>
</dbReference>
<evidence type="ECO:0000313" key="1">
    <source>
        <dbReference type="EMBL" id="TCK47159.1"/>
    </source>
</evidence>
<evidence type="ECO:0000313" key="2">
    <source>
        <dbReference type="Proteomes" id="UP000295565"/>
    </source>
</evidence>
<dbReference type="EMBL" id="SMGD01000015">
    <property type="protein sequence ID" value="TCK47159.1"/>
    <property type="molecule type" value="Genomic_DNA"/>
</dbReference>
<evidence type="ECO:0008006" key="3">
    <source>
        <dbReference type="Google" id="ProtNLM"/>
    </source>
</evidence>
<dbReference type="SUPFAM" id="SSF52980">
    <property type="entry name" value="Restriction endonuclease-like"/>
    <property type="match status" value="1"/>
</dbReference>
<name>A0A4R1JAN6_9GAMM</name>
<keyword evidence="2" id="KW-1185">Reference proteome</keyword>
<gene>
    <name evidence="1" type="ORF">EV690_2859</name>
</gene>
<dbReference type="RefSeq" id="WP_131913622.1">
    <property type="nucleotide sequence ID" value="NZ_OU594967.1"/>
</dbReference>